<proteinExistence type="inferred from homology"/>
<dbReference type="Gene3D" id="3.40.50.1460">
    <property type="match status" value="1"/>
</dbReference>
<dbReference type="EMBL" id="MSFO01000005">
    <property type="protein sequence ID" value="PLB48394.1"/>
    <property type="molecule type" value="Genomic_DNA"/>
</dbReference>
<dbReference type="OrthoDB" id="3223806at2759"/>
<sequence length="1796" mass="200345">MTSDIPCQTATKWALLIGIDLFDAGKSPFISIHDRKMEFLDLKGCVRDIDRVERHLLSEMGVAKRNIRKLTTEAYFPLKQDPDTRCGDPTYANIICGLNWIIENAKAGDLVYLQYSGHGGQATTVYPELKGEDGIDECLLPSDLAKSAGGALVRDIELGLYIKKMLGKKLVLTVVMDCCHSGSITRGSSRPDNARQVDSIYKSTSDDKARADQDLDRLGFERDISNQVYSGDRTSQPWLLEIQGYTLLAACRPREFAMEPEQADNIHSGNLTYWLLDTLQSLPRTHKTPVSTEMLFQRLGPKIRNASKELQNPVIGGSVDKEFFGTDIPPRVPAITVHSVDGDRENLTLDSGSIHGVVRNAEYIIWSRTTNGELVEVRVFEVSPSTAKATTLKTMCSKEQVDVGCKAVLSYVPPAERFVVLLPEESQHRDKLEKAWNEFPEEKRPEFMLMGQAPDEDFMFRLTIDETEVNVVLKDMVNMRDPPSMPFDGSIMSVERLVYRLRHLASFQLMKTLKSSDAVLPMRNAVSFTIVGQCKKQEEVNNPSKWEMVQYVDGMFVATHGAFLVVHVKNLSDKVLDFSIFDLNPAFGITKYYPKSSVTESLDPNGEKLLCLRMRVPEAFHKENSIFDTFKLFFAPRSISLERFTLEDLQSAETGATRGGKNPLDTLKSLVNKLRRPERHGDDPSDDHVEEWGVEKLDIRTLWKERETFGNEALSFDQWRLALQHHEKYRESSVRADLEKAIKCAERSIKSIPPYNQAINLSTLGKWWNESFDDSGNPQDINEGISCCQMAVRLSLTTHHNHPKILDCLAQRLVARFKALLNEEDLDSAISLGSEAVGLVKKEHASRKQHPDFALVIQGQIQRQYQQFLMFSNGNALTGVIKLYEYLVDGTGNNSPYRPGRLCNLAGKLGERYKQHHEERDLTECIKIDQRALRALEELSERGVSTVPGTRGNILSRYSLHLSWVFERNGLKPDLCNSIKQARDAVEAAEGDLQRAKLLGNLANRLLTGYEVYGSCESLDEAVSKAEKALLIMEQTQKKSKVDHVHILHTLGNALIAKHEQSHEEARLDGAIKYFREAVELMPSEPFLQVLTQNGLASGLFHKYERTGEITCLKEAIDSNEKALDAVVNDPTGKAKVLNNLATQYHSLFMNSKKPENLEKAIAHGRKALEASVLTYDRMIHSINLANYLETRFDLFGRNSDINDAVTEAEGSYVLLSQMPDTPMRARIVYLYALKLRKKSKANVNQEPSDLANTILRDALLSSHSPARELIQCALLHANIMMSKGNDKEVYAICQIIMGLIPSLVASSSCQKDQQDELVEFEGVARKAAAIALDMNEGPVNALRLLQAGRGVIANQLLTSRDDRLWVHDFLSTPGECHTPDLQLKACMASTQNYVEVANASEDPRAKYKPYLSCELRNFLDSNPSGTIVLINVSFRCDAFLLDKNGLDQVHLKGVNEEEVQQQASLIASGSPGKQVMLNMLKWLWDFVASPILERLGHGGPVNHDLPRVWWIPTGKLAHLPIHAAGDYHSGNFVLNRVSSSYSPTLKSLLFAYASRKDNTRFQTNLPAQKEGTPSSGNDSEPKAVIVYMRETPRKSPLDHVESEARAVYDNLPQSSKRLLPEPSKETVLKSLEGCDIFHFAGHGEADKSDPSKSRLLLSNGPIRVLDILQRVPGKPTNAFLSYLSACSSGSNVVNGLDEEGLHVMGAFILAGFRHVIGSLWPVSDSHCVDVAKAVYSRIVEANMTDDSVSQALHQAICHLSHPGASNQPGDQPQVKGAGLLAENPYIWAAFVHMGV</sequence>
<accession>A0A2I2G691</accession>
<dbReference type="InterPro" id="IPR024983">
    <property type="entry name" value="CHAT_dom"/>
</dbReference>
<comment type="similarity">
    <text evidence="1">Belongs to the peptidase C14B family.</text>
</comment>
<dbReference type="InterPro" id="IPR050452">
    <property type="entry name" value="Metacaspase"/>
</dbReference>
<feature type="domain" description="CHAT" evidence="3">
    <location>
        <begin position="1480"/>
        <end position="1795"/>
    </location>
</feature>
<name>A0A2I2G691_9EURO</name>
<dbReference type="Gene3D" id="1.25.40.10">
    <property type="entry name" value="Tetratricopeptide repeat domain"/>
    <property type="match status" value="1"/>
</dbReference>
<dbReference type="PANTHER" id="PTHR48104">
    <property type="entry name" value="METACASPASE-4"/>
    <property type="match status" value="1"/>
</dbReference>
<organism evidence="4 5">
    <name type="scientific">Aspergillus steynii IBT 23096</name>
    <dbReference type="NCBI Taxonomy" id="1392250"/>
    <lineage>
        <taxon>Eukaryota</taxon>
        <taxon>Fungi</taxon>
        <taxon>Dikarya</taxon>
        <taxon>Ascomycota</taxon>
        <taxon>Pezizomycotina</taxon>
        <taxon>Eurotiomycetes</taxon>
        <taxon>Eurotiomycetidae</taxon>
        <taxon>Eurotiales</taxon>
        <taxon>Aspergillaceae</taxon>
        <taxon>Aspergillus</taxon>
        <taxon>Aspergillus subgen. Circumdati</taxon>
    </lineage>
</organism>
<dbReference type="InterPro" id="IPR011600">
    <property type="entry name" value="Pept_C14_caspase"/>
</dbReference>
<dbReference type="Pfam" id="PF12770">
    <property type="entry name" value="CHAT"/>
    <property type="match status" value="1"/>
</dbReference>
<gene>
    <name evidence="4" type="ORF">P170DRAFT_511007</name>
</gene>
<dbReference type="VEuPathDB" id="FungiDB:P170DRAFT_511007"/>
<dbReference type="GO" id="GO:0005737">
    <property type="term" value="C:cytoplasm"/>
    <property type="evidence" value="ECO:0007669"/>
    <property type="project" value="TreeGrafter"/>
</dbReference>
<evidence type="ECO:0000256" key="1">
    <source>
        <dbReference type="ARBA" id="ARBA00009005"/>
    </source>
</evidence>
<keyword evidence="5" id="KW-1185">Reference proteome</keyword>
<dbReference type="GO" id="GO:0004197">
    <property type="term" value="F:cysteine-type endopeptidase activity"/>
    <property type="evidence" value="ECO:0007669"/>
    <property type="project" value="InterPro"/>
</dbReference>
<comment type="caution">
    <text evidence="4">The sequence shown here is derived from an EMBL/GenBank/DDBJ whole genome shotgun (WGS) entry which is preliminary data.</text>
</comment>
<dbReference type="GO" id="GO:0006508">
    <property type="term" value="P:proteolysis"/>
    <property type="evidence" value="ECO:0007669"/>
    <property type="project" value="InterPro"/>
</dbReference>
<evidence type="ECO:0000313" key="5">
    <source>
        <dbReference type="Proteomes" id="UP000234275"/>
    </source>
</evidence>
<dbReference type="RefSeq" id="XP_024703696.1">
    <property type="nucleotide sequence ID" value="XM_024854839.1"/>
</dbReference>
<dbReference type="Proteomes" id="UP000234275">
    <property type="component" value="Unassembled WGS sequence"/>
</dbReference>
<feature type="domain" description="Peptidase C14 caspase" evidence="2">
    <location>
        <begin position="12"/>
        <end position="323"/>
    </location>
</feature>
<evidence type="ECO:0000313" key="4">
    <source>
        <dbReference type="EMBL" id="PLB48394.1"/>
    </source>
</evidence>
<reference evidence="4 5" key="1">
    <citation type="submission" date="2016-12" db="EMBL/GenBank/DDBJ databases">
        <title>The genomes of Aspergillus section Nigri reveals drivers in fungal speciation.</title>
        <authorList>
            <consortium name="DOE Joint Genome Institute"/>
            <person name="Vesth T.C."/>
            <person name="Nybo J."/>
            <person name="Theobald S."/>
            <person name="Brandl J."/>
            <person name="Frisvad J.C."/>
            <person name="Nielsen K.F."/>
            <person name="Lyhne E.K."/>
            <person name="Kogle M.E."/>
            <person name="Kuo A."/>
            <person name="Riley R."/>
            <person name="Clum A."/>
            <person name="Nolan M."/>
            <person name="Lipzen A."/>
            <person name="Salamov A."/>
            <person name="Henrissat B."/>
            <person name="Wiebenga A."/>
            <person name="De Vries R.P."/>
            <person name="Grigoriev I.V."/>
            <person name="Mortensen U.H."/>
            <person name="Andersen M.R."/>
            <person name="Baker S.E."/>
        </authorList>
    </citation>
    <scope>NUCLEOTIDE SEQUENCE [LARGE SCALE GENOMIC DNA]</scope>
    <source>
        <strain evidence="4 5">IBT 23096</strain>
    </source>
</reference>
<dbReference type="InterPro" id="IPR011990">
    <property type="entry name" value="TPR-like_helical_dom_sf"/>
</dbReference>
<evidence type="ECO:0000259" key="3">
    <source>
        <dbReference type="Pfam" id="PF12770"/>
    </source>
</evidence>
<dbReference type="GeneID" id="36562545"/>
<protein>
    <submittedName>
        <fullName evidence="4">Uncharacterized protein</fullName>
    </submittedName>
</protein>
<evidence type="ECO:0000259" key="2">
    <source>
        <dbReference type="Pfam" id="PF00656"/>
    </source>
</evidence>
<dbReference type="PANTHER" id="PTHR48104:SF30">
    <property type="entry name" value="METACASPASE-1"/>
    <property type="match status" value="1"/>
</dbReference>
<dbReference type="Pfam" id="PF00656">
    <property type="entry name" value="Peptidase_C14"/>
    <property type="match status" value="1"/>
</dbReference>